<dbReference type="InterPro" id="IPR052022">
    <property type="entry name" value="26kDa_periplasmic_antigen"/>
</dbReference>
<dbReference type="PANTHER" id="PTHR34387:SF1">
    <property type="entry name" value="PERIPLASMIC IMMUNOGENIC PROTEIN"/>
    <property type="match status" value="1"/>
</dbReference>
<evidence type="ECO:0000313" key="3">
    <source>
        <dbReference type="Proteomes" id="UP000035722"/>
    </source>
</evidence>
<reference evidence="3" key="1">
    <citation type="journal article" date="2014" name="Genome Announc.">
        <title>Genome Sequence of Arthrobacter siccitolerans 4J27, a Xeroprotectant-Producing Desiccation-Tolerant Microorganism.</title>
        <authorList>
            <person name="Manzanera M."/>
            <person name="Santa-Cruz-Calvo L."/>
            <person name="Vilchez J.I."/>
            <person name="Garcia-Fontana C."/>
            <person name="Silva-Castro G.A."/>
            <person name="Calvo C."/>
            <person name="Gonzalez-Lopez J."/>
        </authorList>
    </citation>
    <scope>NUCLEOTIDE SEQUENCE [LARGE SCALE GENOMIC DNA]</scope>
    <source>
        <strain evidence="3">4J27</strain>
    </source>
</reference>
<dbReference type="Gene3D" id="3.30.110.170">
    <property type="entry name" value="Protein of unknown function (DUF541), domain 1"/>
    <property type="match status" value="1"/>
</dbReference>
<dbReference type="Gene3D" id="3.30.70.2970">
    <property type="entry name" value="Protein of unknown function (DUF541), domain 2"/>
    <property type="match status" value="1"/>
</dbReference>
<dbReference type="PANTHER" id="PTHR34387">
    <property type="entry name" value="SLR1258 PROTEIN"/>
    <property type="match status" value="1"/>
</dbReference>
<dbReference type="Proteomes" id="UP000035722">
    <property type="component" value="Unassembled WGS sequence"/>
</dbReference>
<dbReference type="AlphaFoldDB" id="A0A024H4M8"/>
<dbReference type="OrthoDB" id="9808766at2"/>
<evidence type="ECO:0000256" key="1">
    <source>
        <dbReference type="SAM" id="MobiDB-lite"/>
    </source>
</evidence>
<dbReference type="InterPro" id="IPR007497">
    <property type="entry name" value="SIMPL/DUF541"/>
</dbReference>
<dbReference type="GO" id="GO:0006974">
    <property type="term" value="P:DNA damage response"/>
    <property type="evidence" value="ECO:0007669"/>
    <property type="project" value="TreeGrafter"/>
</dbReference>
<name>A0A024H4M8_9MICC</name>
<proteinExistence type="predicted"/>
<accession>A0A024H4M8</accession>
<sequence length="241" mass="24626">MPGEANHNADKTGSGEAGNAVGLATDKPDGGAAAGTVSVTGTGTAEAAPDLMVVSIGVECRADSVAAAWARAGTSSDAVASTFRRHGVADEDIRTTGLNVRADLVWREGEGQSVTGYVAASSLTVRLRTPGSVSAAVSEAVEAGGNDVRLNGLDLTFVDDAEVRARARDAAWEDALRSAGQFARLASSRLGRVLSITDTVAPQPPAPLPRMQRAASVEALGVEAGETAVSVAIRVVWELEY</sequence>
<keyword evidence="3" id="KW-1185">Reference proteome</keyword>
<evidence type="ECO:0008006" key="4">
    <source>
        <dbReference type="Google" id="ProtNLM"/>
    </source>
</evidence>
<evidence type="ECO:0000313" key="2">
    <source>
        <dbReference type="EMBL" id="CCQ46734.1"/>
    </source>
</evidence>
<dbReference type="RefSeq" id="WP_083435450.1">
    <property type="nucleotide sequence ID" value="NZ_CAQI01000045.1"/>
</dbReference>
<comment type="caution">
    <text evidence="2">The sequence shown here is derived from an EMBL/GenBank/DDBJ whole genome shotgun (WGS) entry which is preliminary data.</text>
</comment>
<protein>
    <recommendedName>
        <fullName evidence="4">DUF541 domain-containing protein</fullName>
    </recommendedName>
</protein>
<feature type="region of interest" description="Disordered" evidence="1">
    <location>
        <begin position="1"/>
        <end position="27"/>
    </location>
</feature>
<gene>
    <name evidence="2" type="ORF">ARTSIC4J27_2706</name>
</gene>
<dbReference type="EMBL" id="CAQI01000045">
    <property type="protein sequence ID" value="CCQ46734.1"/>
    <property type="molecule type" value="Genomic_DNA"/>
</dbReference>
<organism evidence="2 3">
    <name type="scientific">Pseudarthrobacter siccitolerans</name>
    <dbReference type="NCBI Taxonomy" id="861266"/>
    <lineage>
        <taxon>Bacteria</taxon>
        <taxon>Bacillati</taxon>
        <taxon>Actinomycetota</taxon>
        <taxon>Actinomycetes</taxon>
        <taxon>Micrococcales</taxon>
        <taxon>Micrococcaceae</taxon>
        <taxon>Pseudarthrobacter</taxon>
    </lineage>
</organism>
<dbReference type="Pfam" id="PF04402">
    <property type="entry name" value="SIMPL"/>
    <property type="match status" value="1"/>
</dbReference>